<name>A0AAV4R4D6_9ARAC</name>
<evidence type="ECO:0008006" key="5">
    <source>
        <dbReference type="Google" id="ProtNLM"/>
    </source>
</evidence>
<keyword evidence="4" id="KW-1185">Reference proteome</keyword>
<dbReference type="Proteomes" id="UP001054837">
    <property type="component" value="Unassembled WGS sequence"/>
</dbReference>
<dbReference type="EMBL" id="BPLQ01005448">
    <property type="protein sequence ID" value="GIY14943.1"/>
    <property type="molecule type" value="Genomic_DNA"/>
</dbReference>
<feature type="compositionally biased region" description="Low complexity" evidence="1">
    <location>
        <begin position="391"/>
        <end position="405"/>
    </location>
</feature>
<evidence type="ECO:0000313" key="4">
    <source>
        <dbReference type="Proteomes" id="UP001054837"/>
    </source>
</evidence>
<reference evidence="3 4" key="1">
    <citation type="submission" date="2021-06" db="EMBL/GenBank/DDBJ databases">
        <title>Caerostris darwini draft genome.</title>
        <authorList>
            <person name="Kono N."/>
            <person name="Arakawa K."/>
        </authorList>
    </citation>
    <scope>NUCLEOTIDE SEQUENCE [LARGE SCALE GENOMIC DNA]</scope>
</reference>
<keyword evidence="2" id="KW-0472">Membrane</keyword>
<feature type="compositionally biased region" description="Polar residues" evidence="1">
    <location>
        <begin position="367"/>
        <end position="379"/>
    </location>
</feature>
<comment type="caution">
    <text evidence="3">The sequence shown here is derived from an EMBL/GenBank/DDBJ whole genome shotgun (WGS) entry which is preliminary data.</text>
</comment>
<dbReference type="AlphaFoldDB" id="A0AAV4R4D6"/>
<evidence type="ECO:0000313" key="3">
    <source>
        <dbReference type="EMBL" id="GIY14943.1"/>
    </source>
</evidence>
<feature type="transmembrane region" description="Helical" evidence="2">
    <location>
        <begin position="180"/>
        <end position="201"/>
    </location>
</feature>
<keyword evidence="2" id="KW-1133">Transmembrane helix</keyword>
<proteinExistence type="predicted"/>
<feature type="region of interest" description="Disordered" evidence="1">
    <location>
        <begin position="434"/>
        <end position="482"/>
    </location>
</feature>
<evidence type="ECO:0000256" key="2">
    <source>
        <dbReference type="SAM" id="Phobius"/>
    </source>
</evidence>
<sequence length="482" mass="52567">MAFSGIFDSSSVRFANRSVQLFLCLAFVLSSLSFAANVTFKFEEEYVASEDQSSPTFHPFKISKAIFGALRWKFDRDSFMAPCTVEEDCDIGIRLTCKSGHCVCKPGDLFIEWPKYGCFTKIQMFGQCEVSGQCVAMNSNTYCNPDNGRCTCSPNYFYNGRECTIRYDGSNLKAQEVYKAAVVAAACFIVAIVGIFVACIVRRSFCRRDQHLQQQSNREGDIFSISDEIAALRAVDKPPSYEEVLQIERTFYGIPPPEYAPTPRIISSLSAFEPRSNRSAIPINLPYNPNYIPVTTAHGSIQSSRSGEYLKDANPVAEGAVGGTDNTPIPEADAATNFLAAAEVLPPPSDNSGEVFQISIPAISHSSVNPSHQAQYISSTPPPPRLHRPNLHSGSSSSLPSSPNLSSIRVLNLPNPLRKELLKQNSLPSEHHISVENPSQISPKDVPPNSPGAQNIIHVASNSSSGNSSSELAYDNLGFVSE</sequence>
<evidence type="ECO:0000256" key="1">
    <source>
        <dbReference type="SAM" id="MobiDB-lite"/>
    </source>
</evidence>
<accession>A0AAV4R4D6</accession>
<protein>
    <recommendedName>
        <fullName evidence="5">EB domain-containing protein</fullName>
    </recommendedName>
</protein>
<feature type="compositionally biased region" description="Low complexity" evidence="1">
    <location>
        <begin position="461"/>
        <end position="470"/>
    </location>
</feature>
<organism evidence="3 4">
    <name type="scientific">Caerostris darwini</name>
    <dbReference type="NCBI Taxonomy" id="1538125"/>
    <lineage>
        <taxon>Eukaryota</taxon>
        <taxon>Metazoa</taxon>
        <taxon>Ecdysozoa</taxon>
        <taxon>Arthropoda</taxon>
        <taxon>Chelicerata</taxon>
        <taxon>Arachnida</taxon>
        <taxon>Araneae</taxon>
        <taxon>Araneomorphae</taxon>
        <taxon>Entelegynae</taxon>
        <taxon>Araneoidea</taxon>
        <taxon>Araneidae</taxon>
        <taxon>Caerostris</taxon>
    </lineage>
</organism>
<gene>
    <name evidence="3" type="ORF">CDAR_568061</name>
</gene>
<feature type="region of interest" description="Disordered" evidence="1">
    <location>
        <begin position="367"/>
        <end position="405"/>
    </location>
</feature>
<keyword evidence="2" id="KW-0812">Transmembrane</keyword>